<keyword evidence="3" id="KW-1185">Reference proteome</keyword>
<dbReference type="Proteomes" id="UP001596183">
    <property type="component" value="Unassembled WGS sequence"/>
</dbReference>
<organism evidence="2 3">
    <name type="scientific">Streptomyces incanus</name>
    <dbReference type="NCBI Taxonomy" id="887453"/>
    <lineage>
        <taxon>Bacteria</taxon>
        <taxon>Bacillati</taxon>
        <taxon>Actinomycetota</taxon>
        <taxon>Actinomycetes</taxon>
        <taxon>Kitasatosporales</taxon>
        <taxon>Streptomycetaceae</taxon>
        <taxon>Streptomyces</taxon>
    </lineage>
</organism>
<accession>A0ABW0XSY3</accession>
<proteinExistence type="predicted"/>
<feature type="region of interest" description="Disordered" evidence="1">
    <location>
        <begin position="1"/>
        <end position="35"/>
    </location>
</feature>
<sequence>MMYDQARAQQPPDKDVGAAARRAPGPEPLLPAEERDRVSQCLRQALLDFADTPREALEAAESAFDAVTAELASALAERRRVLRAGWQDQDAQAQAEEFRHALRQYREITERLLRL</sequence>
<evidence type="ECO:0000313" key="2">
    <source>
        <dbReference type="EMBL" id="MFC5672209.1"/>
    </source>
</evidence>
<reference evidence="3" key="1">
    <citation type="journal article" date="2019" name="Int. J. Syst. Evol. Microbiol.">
        <title>The Global Catalogue of Microorganisms (GCM) 10K type strain sequencing project: providing services to taxonomists for standard genome sequencing and annotation.</title>
        <authorList>
            <consortium name="The Broad Institute Genomics Platform"/>
            <consortium name="The Broad Institute Genome Sequencing Center for Infectious Disease"/>
            <person name="Wu L."/>
            <person name="Ma J."/>
        </authorList>
    </citation>
    <scope>NUCLEOTIDE SEQUENCE [LARGE SCALE GENOMIC DNA]</scope>
    <source>
        <strain evidence="3">JCM 13852</strain>
    </source>
</reference>
<evidence type="ECO:0000256" key="1">
    <source>
        <dbReference type="SAM" id="MobiDB-lite"/>
    </source>
</evidence>
<protein>
    <submittedName>
        <fullName evidence="2">Uncharacterized protein</fullName>
    </submittedName>
</protein>
<evidence type="ECO:0000313" key="3">
    <source>
        <dbReference type="Proteomes" id="UP001596183"/>
    </source>
</evidence>
<name>A0ABW0XSY3_9ACTN</name>
<dbReference type="EMBL" id="JBHSPC010000052">
    <property type="protein sequence ID" value="MFC5672209.1"/>
    <property type="molecule type" value="Genomic_DNA"/>
</dbReference>
<dbReference type="RefSeq" id="WP_381213680.1">
    <property type="nucleotide sequence ID" value="NZ_JBHSPC010000052.1"/>
</dbReference>
<gene>
    <name evidence="2" type="ORF">ACFP2V_19440</name>
</gene>
<comment type="caution">
    <text evidence="2">The sequence shown here is derived from an EMBL/GenBank/DDBJ whole genome shotgun (WGS) entry which is preliminary data.</text>
</comment>